<dbReference type="CDD" id="cd02440">
    <property type="entry name" value="AdoMet_MTases"/>
    <property type="match status" value="1"/>
</dbReference>
<dbReference type="OrthoDB" id="9810615at2"/>
<dbReference type="Proteomes" id="UP000282184">
    <property type="component" value="Unassembled WGS sequence"/>
</dbReference>
<feature type="transmembrane region" description="Helical" evidence="1">
    <location>
        <begin position="44"/>
        <end position="67"/>
    </location>
</feature>
<accession>A0A3S0H8C9</accession>
<organism evidence="3 4">
    <name type="scientific">Hymenobacter gummosus</name>
    <dbReference type="NCBI Taxonomy" id="1776032"/>
    <lineage>
        <taxon>Bacteria</taxon>
        <taxon>Pseudomonadati</taxon>
        <taxon>Bacteroidota</taxon>
        <taxon>Cytophagia</taxon>
        <taxon>Cytophagales</taxon>
        <taxon>Hymenobacteraceae</taxon>
        <taxon>Hymenobacter</taxon>
    </lineage>
</organism>
<dbReference type="AlphaFoldDB" id="A0A3S0H8C9"/>
<dbReference type="InterPro" id="IPR029063">
    <property type="entry name" value="SAM-dependent_MTases_sf"/>
</dbReference>
<dbReference type="RefSeq" id="WP_126693913.1">
    <property type="nucleotide sequence ID" value="NZ_RXOF01000008.1"/>
</dbReference>
<dbReference type="InterPro" id="IPR013216">
    <property type="entry name" value="Methyltransf_11"/>
</dbReference>
<protein>
    <submittedName>
        <fullName evidence="3">Class I SAM-dependent methyltransferase</fullName>
    </submittedName>
</protein>
<dbReference type="EMBL" id="RXOF01000008">
    <property type="protein sequence ID" value="RTQ48836.1"/>
    <property type="molecule type" value="Genomic_DNA"/>
</dbReference>
<dbReference type="Gene3D" id="3.40.50.150">
    <property type="entry name" value="Vaccinia Virus protein VP39"/>
    <property type="match status" value="1"/>
</dbReference>
<sequence>MTLRTPWQGTLNIVRFNWPFFAGAAGGAALLLAVGLLHAPLRPYAWLAALAVLAGTAASLLVSAYVYDGSGLYRFGWLDGLGLPAGAAVVNIHAGFDESSALLQRHLRPATLRVFDFYDPAAHTEASIRRARRAYAAYPGTQSVSTRHLPAPGGSTDLVVLLLAAHEIRQEPERVAFFREARRLLRPGGRIVVVEHLRDAANLLAYSVGAFHFYSRRAWRRVFGAAGLRVAAEQKITPFVSVFVLLADDSAAA</sequence>
<evidence type="ECO:0000259" key="2">
    <source>
        <dbReference type="Pfam" id="PF08241"/>
    </source>
</evidence>
<keyword evidence="1" id="KW-1133">Transmembrane helix</keyword>
<keyword evidence="3" id="KW-0489">Methyltransferase</keyword>
<feature type="transmembrane region" description="Helical" evidence="1">
    <location>
        <begin position="20"/>
        <end position="38"/>
    </location>
</feature>
<evidence type="ECO:0000313" key="3">
    <source>
        <dbReference type="EMBL" id="RTQ48836.1"/>
    </source>
</evidence>
<keyword evidence="1" id="KW-0472">Membrane</keyword>
<dbReference type="GO" id="GO:0008757">
    <property type="term" value="F:S-adenosylmethionine-dependent methyltransferase activity"/>
    <property type="evidence" value="ECO:0007669"/>
    <property type="project" value="InterPro"/>
</dbReference>
<keyword evidence="3" id="KW-0808">Transferase</keyword>
<feature type="domain" description="Methyltransferase type 11" evidence="2">
    <location>
        <begin position="128"/>
        <end position="193"/>
    </location>
</feature>
<dbReference type="Pfam" id="PF08241">
    <property type="entry name" value="Methyltransf_11"/>
    <property type="match status" value="1"/>
</dbReference>
<evidence type="ECO:0000313" key="4">
    <source>
        <dbReference type="Proteomes" id="UP000282184"/>
    </source>
</evidence>
<proteinExistence type="predicted"/>
<comment type="caution">
    <text evidence="3">The sequence shown here is derived from an EMBL/GenBank/DDBJ whole genome shotgun (WGS) entry which is preliminary data.</text>
</comment>
<name>A0A3S0H8C9_9BACT</name>
<keyword evidence="4" id="KW-1185">Reference proteome</keyword>
<reference evidence="3 4" key="1">
    <citation type="submission" date="2018-12" db="EMBL/GenBank/DDBJ databases">
        <title>Hymenobacter gummosus sp. nov., isolated from a spring.</title>
        <authorList>
            <person name="Nie L."/>
        </authorList>
    </citation>
    <scope>NUCLEOTIDE SEQUENCE [LARGE SCALE GENOMIC DNA]</scope>
    <source>
        <strain evidence="3 4">KCTC 52166</strain>
    </source>
</reference>
<gene>
    <name evidence="3" type="ORF">EJV47_14655</name>
</gene>
<evidence type="ECO:0000256" key="1">
    <source>
        <dbReference type="SAM" id="Phobius"/>
    </source>
</evidence>
<dbReference type="SUPFAM" id="SSF53335">
    <property type="entry name" value="S-adenosyl-L-methionine-dependent methyltransferases"/>
    <property type="match status" value="1"/>
</dbReference>
<dbReference type="GO" id="GO:0032259">
    <property type="term" value="P:methylation"/>
    <property type="evidence" value="ECO:0007669"/>
    <property type="project" value="UniProtKB-KW"/>
</dbReference>
<keyword evidence="1" id="KW-0812">Transmembrane</keyword>